<proteinExistence type="predicted"/>
<dbReference type="SUPFAM" id="SSF48230">
    <property type="entry name" value="Chondroitin AC/alginate lyase"/>
    <property type="match status" value="1"/>
</dbReference>
<evidence type="ECO:0000256" key="1">
    <source>
        <dbReference type="ARBA" id="ARBA00004418"/>
    </source>
</evidence>
<dbReference type="Gene3D" id="1.50.10.100">
    <property type="entry name" value="Chondroitin AC/alginate lyase"/>
    <property type="match status" value="1"/>
</dbReference>
<gene>
    <name evidence="7" type="ORF">OB236_24100</name>
</gene>
<organism evidence="7 8">
    <name type="scientific">Paenibacillus baimaensis</name>
    <dbReference type="NCBI Taxonomy" id="2982185"/>
    <lineage>
        <taxon>Bacteria</taxon>
        <taxon>Bacillati</taxon>
        <taxon>Bacillota</taxon>
        <taxon>Bacilli</taxon>
        <taxon>Bacillales</taxon>
        <taxon>Paenibacillaceae</taxon>
        <taxon>Paenibacillus</taxon>
    </lineage>
</organism>
<evidence type="ECO:0000256" key="3">
    <source>
        <dbReference type="ARBA" id="ARBA00022764"/>
    </source>
</evidence>
<evidence type="ECO:0000256" key="4">
    <source>
        <dbReference type="ARBA" id="ARBA00023239"/>
    </source>
</evidence>
<comment type="subcellular location">
    <subcellularLocation>
        <location evidence="1">Periplasm</location>
    </subcellularLocation>
</comment>
<dbReference type="EMBL" id="JAOQIO010000094">
    <property type="protein sequence ID" value="MCU6795194.1"/>
    <property type="molecule type" value="Genomic_DNA"/>
</dbReference>
<dbReference type="RefSeq" id="WP_262686236.1">
    <property type="nucleotide sequence ID" value="NZ_JAOQIO010000094.1"/>
</dbReference>
<evidence type="ECO:0000313" key="8">
    <source>
        <dbReference type="Proteomes" id="UP001652445"/>
    </source>
</evidence>
<feature type="domain" description="Alginate lyase" evidence="5">
    <location>
        <begin position="95"/>
        <end position="307"/>
    </location>
</feature>
<evidence type="ECO:0000259" key="6">
    <source>
        <dbReference type="Pfam" id="PF07940"/>
    </source>
</evidence>
<dbReference type="InterPro" id="IPR012480">
    <property type="entry name" value="Hepar_II_III_C"/>
</dbReference>
<keyword evidence="2" id="KW-0732">Signal</keyword>
<evidence type="ECO:0000256" key="2">
    <source>
        <dbReference type="ARBA" id="ARBA00022729"/>
    </source>
</evidence>
<dbReference type="PANTHER" id="PTHR39210:SF1">
    <property type="entry name" value="HEPARIN-SULFATE LYASE"/>
    <property type="match status" value="1"/>
</dbReference>
<dbReference type="PANTHER" id="PTHR39210">
    <property type="entry name" value="HEPARIN-SULFATE LYASE"/>
    <property type="match status" value="1"/>
</dbReference>
<dbReference type="Gene3D" id="2.70.98.70">
    <property type="match status" value="1"/>
</dbReference>
<sequence length="723" mass="80809">MRIEQKLQSTLWANEALQKLKEELDALLSSDSLHIPKEPGGWWHQYVCPEHHVELLFDPAERDAHSFQCPHGCRIEGEAYRGAWLVFKHQSMARYALQAAAIYAGINEPSYAELAKQIIINYAAQFPQYPVHPDAQPWMLKGRAFHQALTEAIWSTTILRAYLLLHDEGVGFNETEKATLDAFLSMLEESMVQYRQILIHDRQNAENNYTAWLNASLSCVYAIRGQQELLQGLIDGEGGWKHHLSIGVKPDQFEFEGSTYYHIFVLRAYLISAEMAERFGVDLYHIQAEQDQSMRGMFDVLVGLADDQGMLPALHDGPLARVPFAREIAEIMEIGLAHYGNELYAPLLGEAYRQMDGEARRISLEALVYGEGDANLTNAGLLAGRNTLLLKDSGFIVGRKAGNPLSYLADFGPHGGSHGHYDKLHVSIQYEGGTFTPDLGVVPYGSSLRKQWFAETVSHNTVSIDGQSQAEHSGLCKLFTESEQAVYTWLQSDEAYEGCILNRHLLLSGEWLLDWFEVQLSEERTIDWWMHPLVKPHAADGAWVRNSDGLGALGYAGHGYDQVKLTDYYETEEGDSLGLAEQLDLLLTPKMLTLQYTPDSDTTKSLHQSIVAFPGMSLLRVETPGTSIDPSQALSGLLQRQMGKQANFIQIYKLGPAVHASWEASEATGTVETNNEASTIEHAHVIGMNSSHGQLVISTRSQEAVCVLDREQGLVVTWRDKHE</sequence>
<reference evidence="7 8" key="1">
    <citation type="submission" date="2022-09" db="EMBL/GenBank/DDBJ databases">
        <authorList>
            <person name="Han X.L."/>
            <person name="Wang Q."/>
            <person name="Lu T."/>
        </authorList>
    </citation>
    <scope>NUCLEOTIDE SEQUENCE [LARGE SCALE GENOMIC DNA]</scope>
    <source>
        <strain evidence="7 8">WQ 127069</strain>
    </source>
</reference>
<feature type="domain" description="Heparinase II/III-like C-terminal" evidence="6">
    <location>
        <begin position="388"/>
        <end position="537"/>
    </location>
</feature>
<name>A0ABT2UKM3_9BACL</name>
<keyword evidence="3" id="KW-0574">Periplasm</keyword>
<protein>
    <submittedName>
        <fullName evidence="7">Heparinase II/III family protein</fullName>
    </submittedName>
</protein>
<dbReference type="InterPro" id="IPR008397">
    <property type="entry name" value="Alginate_lyase_dom"/>
</dbReference>
<keyword evidence="8" id="KW-1185">Reference proteome</keyword>
<keyword evidence="4" id="KW-0456">Lyase</keyword>
<dbReference type="Proteomes" id="UP001652445">
    <property type="component" value="Unassembled WGS sequence"/>
</dbReference>
<evidence type="ECO:0000259" key="5">
    <source>
        <dbReference type="Pfam" id="PF05426"/>
    </source>
</evidence>
<dbReference type="Pfam" id="PF05426">
    <property type="entry name" value="Alginate_lyase"/>
    <property type="match status" value="1"/>
</dbReference>
<comment type="caution">
    <text evidence="7">The sequence shown here is derived from an EMBL/GenBank/DDBJ whole genome shotgun (WGS) entry which is preliminary data.</text>
</comment>
<dbReference type="InterPro" id="IPR008929">
    <property type="entry name" value="Chondroitin_lyas"/>
</dbReference>
<evidence type="ECO:0000313" key="7">
    <source>
        <dbReference type="EMBL" id="MCU6795194.1"/>
    </source>
</evidence>
<accession>A0ABT2UKM3</accession>
<dbReference type="Pfam" id="PF07940">
    <property type="entry name" value="Hepar_II_III_C"/>
    <property type="match status" value="1"/>
</dbReference>